<dbReference type="EMBL" id="BAAAQM010000009">
    <property type="protein sequence ID" value="GAA1964224.1"/>
    <property type="molecule type" value="Genomic_DNA"/>
</dbReference>
<comment type="similarity">
    <text evidence="1">Belongs to the AfsR/DnrI/RedD regulatory family.</text>
</comment>
<dbReference type="InterPro" id="IPR036388">
    <property type="entry name" value="WH-like_DNA-bd_sf"/>
</dbReference>
<dbReference type="PROSITE" id="PS51755">
    <property type="entry name" value="OMPR_PHOB"/>
    <property type="match status" value="1"/>
</dbReference>
<evidence type="ECO:0000256" key="1">
    <source>
        <dbReference type="ARBA" id="ARBA00005820"/>
    </source>
</evidence>
<sequence length="1007" mass="103785">MPAGAPQQQALLALLVLQRGKQVSVDDLCTAIWGEDGRGTSLKRSVRTYVFRLRTVLDPGRTGDSPLVTEGDGYALRIEPGASDLEVFDTLVDQARSAAATGNHRRAFEDLSAALALWRGEPLAGVPGRQIAVHRDSLAARHLDATEARLEAMLELGRAGEAVAELTELIAAHPMRESLYRLSMLALYRCGRQGEALELFEQLRRRLDEELGVLPGPEQAELHLRIVRADPGLVAAAGPATGQAAALDGGVGSGGTGTGTGIGTGDTTGGTGGTTGGTGGTGGTTGGTGGGEGTKPASDSPPAAPPRLSPAQLPAAPSHFTGRGDRVAQLMAAITTADGRVPPVVTVTGVGGVGKTALAVHVAHRLRDRYPDGQLYVDLRGVSAEPAEPAEVLAAFLSGVGVPEGEIPETVDERSALFRSVVAGRRMLLVLDNAASAAQLRPLIPGSAGCAVLATGRAALWGLGSGADVDLGVLAPEEALALFTAVAGAERVAADRPAAQEIVAACGHLPLAVQIAAARLAARPGWTVAHLAANLADAGRRLARLQAGDLAVRATFELSYSQLDDRLARAFRLLAGPDVPTLSVPLAAALLETGDDEAEDLAEQLVDLGLLETPEQGRYRYHDLVRLFAREKTDPATAAGCVDRMLEYFYAAVCSLDLEDEEYLPAAGLVLPELATTLAPGFQINAGLPSLMAALGQVAIAGPAGVDNAGALLLLMDTYWVDRAVHASSTAAAAAATMARAAELGDGTALARAAYVRGSVRVGPTPPLPECVDSLRKAVAVEDPEPYIAAQSRALLGYVLAPQEPAGGLELLYDAAARFRDAGNALAESSALYKVAACILEADGDLDAAREAADRSRILDPESGTARRASALVCIAAGRWEEAVGFAETAVAWSRDGGFTLGTKDSLDLYAIGLAMTGRHAEAVAAAEEALAIAEEIGVGQGVTFSSGVLGLALFHSGETERAAELLATVVRTVGEATALRFNLRWLLARCRAALADLGSTGASTNP</sequence>
<dbReference type="SMART" id="SM00862">
    <property type="entry name" value="Trans_reg_C"/>
    <property type="match status" value="1"/>
</dbReference>
<dbReference type="InterPro" id="IPR027417">
    <property type="entry name" value="P-loop_NTPase"/>
</dbReference>
<proteinExistence type="inferred from homology"/>
<dbReference type="InterPro" id="IPR051677">
    <property type="entry name" value="AfsR-DnrI-RedD_regulator"/>
</dbReference>
<dbReference type="Gene3D" id="1.25.40.10">
    <property type="entry name" value="Tetratricopeptide repeat domain"/>
    <property type="match status" value="2"/>
</dbReference>
<dbReference type="InterPro" id="IPR016032">
    <property type="entry name" value="Sig_transdc_resp-reg_C-effctor"/>
</dbReference>
<name>A0ABN2R603_9ACTN</name>
<dbReference type="PRINTS" id="PR00364">
    <property type="entry name" value="DISEASERSIST"/>
</dbReference>
<dbReference type="InterPro" id="IPR001867">
    <property type="entry name" value="OmpR/PhoB-type_DNA-bd"/>
</dbReference>
<evidence type="ECO:0000313" key="8">
    <source>
        <dbReference type="EMBL" id="GAA1964224.1"/>
    </source>
</evidence>
<keyword evidence="2" id="KW-0805">Transcription regulation</keyword>
<dbReference type="SUPFAM" id="SSF48452">
    <property type="entry name" value="TPR-like"/>
    <property type="match status" value="2"/>
</dbReference>
<dbReference type="SMART" id="SM01043">
    <property type="entry name" value="BTAD"/>
    <property type="match status" value="1"/>
</dbReference>
<dbReference type="InterPro" id="IPR005158">
    <property type="entry name" value="BTAD"/>
</dbReference>
<evidence type="ECO:0000256" key="6">
    <source>
        <dbReference type="SAM" id="MobiDB-lite"/>
    </source>
</evidence>
<evidence type="ECO:0000256" key="2">
    <source>
        <dbReference type="ARBA" id="ARBA00023015"/>
    </source>
</evidence>
<feature type="region of interest" description="Disordered" evidence="6">
    <location>
        <begin position="257"/>
        <end position="321"/>
    </location>
</feature>
<dbReference type="Pfam" id="PF00931">
    <property type="entry name" value="NB-ARC"/>
    <property type="match status" value="1"/>
</dbReference>
<keyword evidence="4" id="KW-0804">Transcription</keyword>
<reference evidence="8 9" key="1">
    <citation type="journal article" date="2019" name="Int. J. Syst. Evol. Microbiol.">
        <title>The Global Catalogue of Microorganisms (GCM) 10K type strain sequencing project: providing services to taxonomists for standard genome sequencing and annotation.</title>
        <authorList>
            <consortium name="The Broad Institute Genomics Platform"/>
            <consortium name="The Broad Institute Genome Sequencing Center for Infectious Disease"/>
            <person name="Wu L."/>
            <person name="Ma J."/>
        </authorList>
    </citation>
    <scope>NUCLEOTIDE SEQUENCE [LARGE SCALE GENOMIC DNA]</scope>
    <source>
        <strain evidence="8 9">JCM 16013</strain>
    </source>
</reference>
<dbReference type="SUPFAM" id="SSF46894">
    <property type="entry name" value="C-terminal effector domain of the bipartite response regulators"/>
    <property type="match status" value="1"/>
</dbReference>
<organism evidence="8 9">
    <name type="scientific">Catenulispora subtropica</name>
    <dbReference type="NCBI Taxonomy" id="450798"/>
    <lineage>
        <taxon>Bacteria</taxon>
        <taxon>Bacillati</taxon>
        <taxon>Actinomycetota</taxon>
        <taxon>Actinomycetes</taxon>
        <taxon>Catenulisporales</taxon>
        <taxon>Catenulisporaceae</taxon>
        <taxon>Catenulispora</taxon>
    </lineage>
</organism>
<accession>A0ABN2R603</accession>
<dbReference type="InterPro" id="IPR011990">
    <property type="entry name" value="TPR-like_helical_dom_sf"/>
</dbReference>
<dbReference type="Proteomes" id="UP001499854">
    <property type="component" value="Unassembled WGS sequence"/>
</dbReference>
<dbReference type="Gene3D" id="3.40.50.300">
    <property type="entry name" value="P-loop containing nucleotide triphosphate hydrolases"/>
    <property type="match status" value="1"/>
</dbReference>
<dbReference type="PANTHER" id="PTHR35807">
    <property type="entry name" value="TRANSCRIPTIONAL REGULATOR REDD-RELATED"/>
    <property type="match status" value="1"/>
</dbReference>
<evidence type="ECO:0000256" key="3">
    <source>
        <dbReference type="ARBA" id="ARBA00023125"/>
    </source>
</evidence>
<evidence type="ECO:0000313" key="9">
    <source>
        <dbReference type="Proteomes" id="UP001499854"/>
    </source>
</evidence>
<evidence type="ECO:0000256" key="4">
    <source>
        <dbReference type="ARBA" id="ARBA00023163"/>
    </source>
</evidence>
<dbReference type="Gene3D" id="1.10.10.10">
    <property type="entry name" value="Winged helix-like DNA-binding domain superfamily/Winged helix DNA-binding domain"/>
    <property type="match status" value="1"/>
</dbReference>
<protein>
    <recommendedName>
        <fullName evidence="7">OmpR/PhoB-type domain-containing protein</fullName>
    </recommendedName>
</protein>
<dbReference type="Pfam" id="PF00486">
    <property type="entry name" value="Trans_reg_C"/>
    <property type="match status" value="1"/>
</dbReference>
<feature type="compositionally biased region" description="Gly residues" evidence="6">
    <location>
        <begin position="257"/>
        <end position="293"/>
    </location>
</feature>
<gene>
    <name evidence="8" type="ORF">GCM10009838_21870</name>
</gene>
<dbReference type="SUPFAM" id="SSF52540">
    <property type="entry name" value="P-loop containing nucleoside triphosphate hydrolases"/>
    <property type="match status" value="1"/>
</dbReference>
<evidence type="ECO:0000256" key="5">
    <source>
        <dbReference type="PROSITE-ProRule" id="PRU01091"/>
    </source>
</evidence>
<dbReference type="CDD" id="cd15831">
    <property type="entry name" value="BTAD"/>
    <property type="match status" value="1"/>
</dbReference>
<comment type="caution">
    <text evidence="8">The sequence shown here is derived from an EMBL/GenBank/DDBJ whole genome shotgun (WGS) entry which is preliminary data.</text>
</comment>
<feature type="compositionally biased region" description="Low complexity" evidence="6">
    <location>
        <begin position="309"/>
        <end position="318"/>
    </location>
</feature>
<keyword evidence="9" id="KW-1185">Reference proteome</keyword>
<evidence type="ECO:0000259" key="7">
    <source>
        <dbReference type="PROSITE" id="PS51755"/>
    </source>
</evidence>
<dbReference type="PANTHER" id="PTHR35807:SF1">
    <property type="entry name" value="TRANSCRIPTIONAL REGULATOR REDD"/>
    <property type="match status" value="1"/>
</dbReference>
<feature type="DNA-binding region" description="OmpR/PhoB-type" evidence="5">
    <location>
        <begin position="1"/>
        <end position="78"/>
    </location>
</feature>
<keyword evidence="3 5" id="KW-0238">DNA-binding</keyword>
<dbReference type="Pfam" id="PF13424">
    <property type="entry name" value="TPR_12"/>
    <property type="match status" value="1"/>
</dbReference>
<feature type="domain" description="OmpR/PhoB-type" evidence="7">
    <location>
        <begin position="1"/>
        <end position="78"/>
    </location>
</feature>
<dbReference type="Pfam" id="PF03704">
    <property type="entry name" value="BTAD"/>
    <property type="match status" value="1"/>
</dbReference>
<dbReference type="InterPro" id="IPR002182">
    <property type="entry name" value="NB-ARC"/>
</dbReference>